<protein>
    <submittedName>
        <fullName evidence="1">Anti-sigma-factor antagonist</fullName>
    </submittedName>
</protein>
<organism evidence="1 2">
    <name type="scientific">Actinobacillus delphinicola</name>
    <dbReference type="NCBI Taxonomy" id="51161"/>
    <lineage>
        <taxon>Bacteria</taxon>
        <taxon>Pseudomonadati</taxon>
        <taxon>Pseudomonadota</taxon>
        <taxon>Gammaproteobacteria</taxon>
        <taxon>Pasteurellales</taxon>
        <taxon>Pasteurellaceae</taxon>
        <taxon>Actinobacillus</taxon>
    </lineage>
</organism>
<gene>
    <name evidence="1" type="ORF">NCTC12871_01312</name>
</gene>
<keyword evidence="2" id="KW-1185">Reference proteome</keyword>
<evidence type="ECO:0000313" key="2">
    <source>
        <dbReference type="Proteomes" id="UP000279799"/>
    </source>
</evidence>
<accession>A0A448TV63</accession>
<proteinExistence type="predicted"/>
<name>A0A448TV63_9PAST</name>
<dbReference type="InterPro" id="IPR036513">
    <property type="entry name" value="STAS_dom_sf"/>
</dbReference>
<dbReference type="AlphaFoldDB" id="A0A448TV63"/>
<dbReference type="Gene3D" id="3.30.750.24">
    <property type="entry name" value="STAS domain"/>
    <property type="match status" value="1"/>
</dbReference>
<dbReference type="Proteomes" id="UP000279799">
    <property type="component" value="Chromosome"/>
</dbReference>
<dbReference type="KEGG" id="adp:NCTC12871_01312"/>
<dbReference type="EMBL" id="LR134510">
    <property type="protein sequence ID" value="VEJ09825.1"/>
    <property type="molecule type" value="Genomic_DNA"/>
</dbReference>
<sequence length="113" mass="12892">MQPSHPLCWDVITQDGNTHIYLNGELSRNTLMPLWDIYKKVEKEFFPPNPHIVWHFDKIVQLDSAGFALLCDFLHAGEQRGTQQIATCSPQFLTLADLFGLTSWMKGFLPATT</sequence>
<evidence type="ECO:0000313" key="1">
    <source>
        <dbReference type="EMBL" id="VEJ09825.1"/>
    </source>
</evidence>
<reference evidence="1 2" key="1">
    <citation type="submission" date="2018-12" db="EMBL/GenBank/DDBJ databases">
        <authorList>
            <consortium name="Pathogen Informatics"/>
        </authorList>
    </citation>
    <scope>NUCLEOTIDE SEQUENCE [LARGE SCALE GENOMIC DNA]</scope>
    <source>
        <strain evidence="1 2">NCTC12871</strain>
    </source>
</reference>
<dbReference type="SUPFAM" id="SSF52091">
    <property type="entry name" value="SpoIIaa-like"/>
    <property type="match status" value="1"/>
</dbReference>